<organism evidence="1">
    <name type="scientific">Bombyx mori nuclear polyhedrosis virus</name>
    <name type="common">BmNPV</name>
    <dbReference type="NCBI Taxonomy" id="271108"/>
    <lineage>
        <taxon>Viruses</taxon>
        <taxon>Viruses incertae sedis</taxon>
        <taxon>Naldaviricetes</taxon>
        <taxon>Lefavirales</taxon>
        <taxon>Baculoviridae</taxon>
        <taxon>Alphabaculovirus</taxon>
        <taxon>Alphabaculovirus bomori</taxon>
    </lineage>
</organism>
<reference evidence="1" key="1">
    <citation type="submission" date="2016-05" db="EMBL/GenBank/DDBJ databases">
        <title>Characterization of a BmNPV isolated in Hokkaido, Japan.</title>
        <authorList>
            <person name="Bando H."/>
        </authorList>
    </citation>
    <scope>NUCLEOTIDE SEQUENCE</scope>
    <source>
        <strain evidence="1">H4</strain>
    </source>
</reference>
<sequence>MLFIIIYLVFLVCATAHFPAFINAHQPEQSLLCQDVQRRKHRNEFCSHAFMCQ</sequence>
<evidence type="ECO:0000313" key="1">
    <source>
        <dbReference type="EMBL" id="BBA20507.1"/>
    </source>
</evidence>
<name>A0A224AU44_NPVBM</name>
<proteinExistence type="predicted"/>
<protein>
    <submittedName>
        <fullName evidence="1">Uncharacterized protein</fullName>
    </submittedName>
</protein>
<organismHost>
    <name type="scientific">Bombyx mori</name>
    <name type="common">Silk moth</name>
    <dbReference type="NCBI Taxonomy" id="7091"/>
</organismHost>
<dbReference type="EMBL" id="LC150780">
    <property type="protein sequence ID" value="BBA20507.1"/>
    <property type="molecule type" value="Genomic_DNA"/>
</dbReference>
<accession>A0A224AU44</accession>
<gene>
    <name evidence="1" type="primary">ORF_7a</name>
</gene>